<organism evidence="5 6">
    <name type="scientific">Coilia grayii</name>
    <name type="common">Gray's grenadier anchovy</name>
    <dbReference type="NCBI Taxonomy" id="363190"/>
    <lineage>
        <taxon>Eukaryota</taxon>
        <taxon>Metazoa</taxon>
        <taxon>Chordata</taxon>
        <taxon>Craniata</taxon>
        <taxon>Vertebrata</taxon>
        <taxon>Euteleostomi</taxon>
        <taxon>Actinopterygii</taxon>
        <taxon>Neopterygii</taxon>
        <taxon>Teleostei</taxon>
        <taxon>Clupei</taxon>
        <taxon>Clupeiformes</taxon>
        <taxon>Clupeoidei</taxon>
        <taxon>Engraulidae</taxon>
        <taxon>Coilinae</taxon>
        <taxon>Coilia</taxon>
    </lineage>
</organism>
<dbReference type="SMART" id="SM00413">
    <property type="entry name" value="ETS"/>
    <property type="match status" value="1"/>
</dbReference>
<proteinExistence type="inferred from homology"/>
<dbReference type="InterPro" id="IPR000418">
    <property type="entry name" value="Ets_dom"/>
</dbReference>
<dbReference type="SUPFAM" id="SSF46785">
    <property type="entry name" value="Winged helix' DNA-binding domain"/>
    <property type="match status" value="1"/>
</dbReference>
<accession>A0ABD1K2P2</accession>
<dbReference type="Proteomes" id="UP001591681">
    <property type="component" value="Unassembled WGS sequence"/>
</dbReference>
<keyword evidence="2 3" id="KW-0238">DNA-binding</keyword>
<dbReference type="EMBL" id="JBHFQA010000009">
    <property type="protein sequence ID" value="KAL2093401.1"/>
    <property type="molecule type" value="Genomic_DNA"/>
</dbReference>
<dbReference type="PROSITE" id="PS00345">
    <property type="entry name" value="ETS_DOMAIN_1"/>
    <property type="match status" value="1"/>
</dbReference>
<dbReference type="PROSITE" id="PS50061">
    <property type="entry name" value="ETS_DOMAIN_3"/>
    <property type="match status" value="1"/>
</dbReference>
<dbReference type="InterPro" id="IPR036388">
    <property type="entry name" value="WH-like_DNA-bd_sf"/>
</dbReference>
<dbReference type="Pfam" id="PF00178">
    <property type="entry name" value="Ets"/>
    <property type="match status" value="1"/>
</dbReference>
<dbReference type="PRINTS" id="PR00454">
    <property type="entry name" value="ETSDOMAIN"/>
</dbReference>
<evidence type="ECO:0000256" key="2">
    <source>
        <dbReference type="ARBA" id="ARBA00023125"/>
    </source>
</evidence>
<dbReference type="AlphaFoldDB" id="A0ABD1K2P2"/>
<reference evidence="5 6" key="1">
    <citation type="submission" date="2024-09" db="EMBL/GenBank/DDBJ databases">
        <title>A chromosome-level genome assembly of Gray's grenadier anchovy, Coilia grayii.</title>
        <authorList>
            <person name="Fu Z."/>
        </authorList>
    </citation>
    <scope>NUCLEOTIDE SEQUENCE [LARGE SCALE GENOMIC DNA]</scope>
    <source>
        <strain evidence="5">G4</strain>
        <tissue evidence="5">Muscle</tissue>
    </source>
</reference>
<dbReference type="PANTHER" id="PTHR11849:SF306">
    <property type="entry name" value="ETS TRANSLOCATION VARIANT 3-LIKE PROTEIN"/>
    <property type="match status" value="1"/>
</dbReference>
<dbReference type="GO" id="GO:0005634">
    <property type="term" value="C:nucleus"/>
    <property type="evidence" value="ECO:0007669"/>
    <property type="project" value="UniProtKB-SubCell"/>
</dbReference>
<dbReference type="GO" id="GO:0003677">
    <property type="term" value="F:DNA binding"/>
    <property type="evidence" value="ECO:0007669"/>
    <property type="project" value="UniProtKB-KW"/>
</dbReference>
<comment type="caution">
    <text evidence="5">The sequence shown here is derived from an EMBL/GenBank/DDBJ whole genome shotgun (WGS) entry which is preliminary data.</text>
</comment>
<evidence type="ECO:0000313" key="6">
    <source>
        <dbReference type="Proteomes" id="UP001591681"/>
    </source>
</evidence>
<dbReference type="Gene3D" id="1.10.10.10">
    <property type="entry name" value="Winged helix-like DNA-binding domain superfamily/Winged helix DNA-binding domain"/>
    <property type="match status" value="1"/>
</dbReference>
<dbReference type="InterPro" id="IPR036390">
    <property type="entry name" value="WH_DNA-bd_sf"/>
</dbReference>
<feature type="domain" description="ETS" evidence="4">
    <location>
        <begin position="36"/>
        <end position="103"/>
    </location>
</feature>
<evidence type="ECO:0000256" key="1">
    <source>
        <dbReference type="ARBA" id="ARBA00005562"/>
    </source>
</evidence>
<evidence type="ECO:0000256" key="3">
    <source>
        <dbReference type="RuleBase" id="RU004019"/>
    </source>
</evidence>
<comment type="similarity">
    <text evidence="1 3">Belongs to the ETS family.</text>
</comment>
<evidence type="ECO:0000259" key="4">
    <source>
        <dbReference type="PROSITE" id="PS50061"/>
    </source>
</evidence>
<keyword evidence="6" id="KW-1185">Reference proteome</keyword>
<evidence type="ECO:0000313" key="5">
    <source>
        <dbReference type="EMBL" id="KAL2093401.1"/>
    </source>
</evidence>
<gene>
    <name evidence="5" type="ORF">ACEWY4_010713</name>
</gene>
<protein>
    <recommendedName>
        <fullName evidence="4">ETS domain-containing protein</fullName>
    </recommendedName>
</protein>
<dbReference type="PANTHER" id="PTHR11849">
    <property type="entry name" value="ETS"/>
    <property type="match status" value="1"/>
</dbReference>
<name>A0ABD1K2P2_9TELE</name>
<keyword evidence="3" id="KW-0539">Nucleus</keyword>
<dbReference type="InterPro" id="IPR046328">
    <property type="entry name" value="ETS_fam"/>
</dbReference>
<comment type="subcellular location">
    <subcellularLocation>
        <location evidence="3">Nucleus</location>
    </subcellularLocation>
</comment>
<sequence>MQCNCNPYIGPTYWSRAVLFPDWAYRPSCSPGSRQVQLWHFLLELLLGGAGGGGGVSGGGPVVDWGGEWGEFVIRDPERLAQMWGERKGRPHMNYDKLSRALRSLLLSPSLSSPLRVQYPSVGVELPSAGEEPLWVRPLPFAWHHPIGSHLPLIHVPPTPRACLSDLPGPPPVNLAQAVIGWPAKPFLLGEERKGGEEREKERLD</sequence>